<evidence type="ECO:0000256" key="1">
    <source>
        <dbReference type="SAM" id="MobiDB-lite"/>
    </source>
</evidence>
<gene>
    <name evidence="2" type="ORF">R1flu_006401</name>
</gene>
<accession>A0ABD1YVX8</accession>
<dbReference type="EMBL" id="JBHFFA010000003">
    <property type="protein sequence ID" value="KAL2634922.1"/>
    <property type="molecule type" value="Genomic_DNA"/>
</dbReference>
<evidence type="ECO:0000313" key="3">
    <source>
        <dbReference type="Proteomes" id="UP001605036"/>
    </source>
</evidence>
<evidence type="ECO:0000313" key="2">
    <source>
        <dbReference type="EMBL" id="KAL2634922.1"/>
    </source>
</evidence>
<feature type="compositionally biased region" description="Polar residues" evidence="1">
    <location>
        <begin position="1"/>
        <end position="13"/>
    </location>
</feature>
<name>A0ABD1YVX8_9MARC</name>
<feature type="compositionally biased region" description="Low complexity" evidence="1">
    <location>
        <begin position="15"/>
        <end position="27"/>
    </location>
</feature>
<proteinExistence type="predicted"/>
<dbReference type="Proteomes" id="UP001605036">
    <property type="component" value="Unassembled WGS sequence"/>
</dbReference>
<reference evidence="2 3" key="1">
    <citation type="submission" date="2024-09" db="EMBL/GenBank/DDBJ databases">
        <title>Chromosome-scale assembly of Riccia fluitans.</title>
        <authorList>
            <person name="Paukszto L."/>
            <person name="Sawicki J."/>
            <person name="Karawczyk K."/>
            <person name="Piernik-Szablinska J."/>
            <person name="Szczecinska M."/>
            <person name="Mazdziarz M."/>
        </authorList>
    </citation>
    <scope>NUCLEOTIDE SEQUENCE [LARGE SCALE GENOMIC DNA]</scope>
    <source>
        <strain evidence="2">Rf_01</strain>
        <tissue evidence="2">Aerial parts of the thallus</tissue>
    </source>
</reference>
<keyword evidence="3" id="KW-1185">Reference proteome</keyword>
<comment type="caution">
    <text evidence="2">The sequence shown here is derived from an EMBL/GenBank/DDBJ whole genome shotgun (WGS) entry which is preliminary data.</text>
</comment>
<dbReference type="AlphaFoldDB" id="A0ABD1YVX8"/>
<sequence length="156" mass="16263">MAQTGHGQQQQPGCDSIADIGAASSSSLRKGKELTTPDRLTDQKFLSLKSVSASAAASSSAFAAEQFARATSRTDGHGGLDRNGSTDDNEEESRVEAASQGCTTFMGIVGLQSFCCAAGHIINGVIRSFRGPTNAISPLPVHVMTNKFLLQLMSAN</sequence>
<organism evidence="2 3">
    <name type="scientific">Riccia fluitans</name>
    <dbReference type="NCBI Taxonomy" id="41844"/>
    <lineage>
        <taxon>Eukaryota</taxon>
        <taxon>Viridiplantae</taxon>
        <taxon>Streptophyta</taxon>
        <taxon>Embryophyta</taxon>
        <taxon>Marchantiophyta</taxon>
        <taxon>Marchantiopsida</taxon>
        <taxon>Marchantiidae</taxon>
        <taxon>Marchantiales</taxon>
        <taxon>Ricciaceae</taxon>
        <taxon>Riccia</taxon>
    </lineage>
</organism>
<feature type="region of interest" description="Disordered" evidence="1">
    <location>
        <begin position="1"/>
        <end position="36"/>
    </location>
</feature>
<protein>
    <submittedName>
        <fullName evidence="2">Uncharacterized protein</fullName>
    </submittedName>
</protein>
<feature type="region of interest" description="Disordered" evidence="1">
    <location>
        <begin position="67"/>
        <end position="95"/>
    </location>
</feature>